<evidence type="ECO:0000256" key="1">
    <source>
        <dbReference type="SAM" id="MobiDB-lite"/>
    </source>
</evidence>
<name>A0A8D8HMU5_CULPI</name>
<accession>A0A8D8HMU5</accession>
<protein>
    <submittedName>
        <fullName evidence="2">(northern house mosquito) hypothetical protein</fullName>
    </submittedName>
</protein>
<dbReference type="EMBL" id="HBUE01324721">
    <property type="protein sequence ID" value="CAG6590212.1"/>
    <property type="molecule type" value="Transcribed_RNA"/>
</dbReference>
<reference evidence="2" key="1">
    <citation type="submission" date="2021-05" db="EMBL/GenBank/DDBJ databases">
        <authorList>
            <person name="Alioto T."/>
            <person name="Alioto T."/>
            <person name="Gomez Garrido J."/>
        </authorList>
    </citation>
    <scope>NUCLEOTIDE SEQUENCE</scope>
</reference>
<sequence length="112" mass="12506">MAAVDTRVGSSTCSGSCLPRINSHPKNGGGSLPVGEPGALGDDHFNFNYVPQQHHHQLLVVSGTMALSRRTTSGRSPRPRRVEVTVNKEANAYWWTLECLRRKRRSYDFKQL</sequence>
<evidence type="ECO:0000313" key="2">
    <source>
        <dbReference type="EMBL" id="CAG6538200.1"/>
    </source>
</evidence>
<dbReference type="EMBL" id="HBUE01218157">
    <property type="protein sequence ID" value="CAG6538200.1"/>
    <property type="molecule type" value="Transcribed_RNA"/>
</dbReference>
<dbReference type="EMBL" id="HBUE01324725">
    <property type="protein sequence ID" value="CAG6590213.1"/>
    <property type="molecule type" value="Transcribed_RNA"/>
</dbReference>
<feature type="region of interest" description="Disordered" evidence="1">
    <location>
        <begin position="1"/>
        <end position="37"/>
    </location>
</feature>
<proteinExistence type="predicted"/>
<organism evidence="2">
    <name type="scientific">Culex pipiens</name>
    <name type="common">House mosquito</name>
    <dbReference type="NCBI Taxonomy" id="7175"/>
    <lineage>
        <taxon>Eukaryota</taxon>
        <taxon>Metazoa</taxon>
        <taxon>Ecdysozoa</taxon>
        <taxon>Arthropoda</taxon>
        <taxon>Hexapoda</taxon>
        <taxon>Insecta</taxon>
        <taxon>Pterygota</taxon>
        <taxon>Neoptera</taxon>
        <taxon>Endopterygota</taxon>
        <taxon>Diptera</taxon>
        <taxon>Nematocera</taxon>
        <taxon>Culicoidea</taxon>
        <taxon>Culicidae</taxon>
        <taxon>Culicinae</taxon>
        <taxon>Culicini</taxon>
        <taxon>Culex</taxon>
        <taxon>Culex</taxon>
    </lineage>
</organism>
<dbReference type="EMBL" id="HBUE01218161">
    <property type="protein sequence ID" value="CAG6538201.1"/>
    <property type="molecule type" value="Transcribed_RNA"/>
</dbReference>
<dbReference type="AlphaFoldDB" id="A0A8D8HMU5"/>